<dbReference type="Proteomes" id="UP000290439">
    <property type="component" value="Chromosome"/>
</dbReference>
<evidence type="ECO:0000256" key="1">
    <source>
        <dbReference type="ARBA" id="ARBA00010688"/>
    </source>
</evidence>
<evidence type="ECO:0000256" key="5">
    <source>
        <dbReference type="ARBA" id="ARBA00022840"/>
    </source>
</evidence>
<dbReference type="Pfam" id="PF00294">
    <property type="entry name" value="PfkB"/>
    <property type="match status" value="1"/>
</dbReference>
<dbReference type="PIRSF" id="PIRSF000535">
    <property type="entry name" value="1PFK/6PFK/LacC"/>
    <property type="match status" value="1"/>
</dbReference>
<gene>
    <name evidence="8" type="primary">lacC_2</name>
    <name evidence="8" type="ORF">NCTC10797_03850</name>
</gene>
<evidence type="ECO:0000256" key="2">
    <source>
        <dbReference type="ARBA" id="ARBA00022679"/>
    </source>
</evidence>
<accession>A0A4U8WDX1</accession>
<dbReference type="PANTHER" id="PTHR46566:SF5">
    <property type="entry name" value="1-PHOSPHOFRUCTOKINASE"/>
    <property type="match status" value="1"/>
</dbReference>
<dbReference type="GO" id="GO:0008443">
    <property type="term" value="F:phosphofructokinase activity"/>
    <property type="evidence" value="ECO:0007669"/>
    <property type="project" value="TreeGrafter"/>
</dbReference>
<dbReference type="GO" id="GO:0005524">
    <property type="term" value="F:ATP binding"/>
    <property type="evidence" value="ECO:0007669"/>
    <property type="project" value="UniProtKB-KW"/>
</dbReference>
<dbReference type="Gene3D" id="3.40.1190.20">
    <property type="match status" value="1"/>
</dbReference>
<dbReference type="SUPFAM" id="SSF53613">
    <property type="entry name" value="Ribokinase-like"/>
    <property type="match status" value="1"/>
</dbReference>
<name>A0A4U8WDX1_9NOCA</name>
<keyword evidence="4 8" id="KW-0418">Kinase</keyword>
<evidence type="ECO:0000256" key="6">
    <source>
        <dbReference type="PIRNR" id="PIRNR000535"/>
    </source>
</evidence>
<dbReference type="GO" id="GO:0009024">
    <property type="term" value="F:tagatose-6-phosphate kinase activity"/>
    <property type="evidence" value="ECO:0007669"/>
    <property type="project" value="UniProtKB-EC"/>
</dbReference>
<feature type="domain" description="Carbohydrate kinase PfkB" evidence="7">
    <location>
        <begin position="11"/>
        <end position="282"/>
    </location>
</feature>
<dbReference type="PANTHER" id="PTHR46566">
    <property type="entry name" value="1-PHOSPHOFRUCTOKINASE-RELATED"/>
    <property type="match status" value="1"/>
</dbReference>
<proteinExistence type="inferred from homology"/>
<dbReference type="InterPro" id="IPR011611">
    <property type="entry name" value="PfkB_dom"/>
</dbReference>
<dbReference type="InterPro" id="IPR017583">
    <property type="entry name" value="Tagatose/fructose_Pkinase"/>
</dbReference>
<organism evidence="8 9">
    <name type="scientific">Nocardia cyriacigeorgica</name>
    <dbReference type="NCBI Taxonomy" id="135487"/>
    <lineage>
        <taxon>Bacteria</taxon>
        <taxon>Bacillati</taxon>
        <taxon>Actinomycetota</taxon>
        <taxon>Actinomycetes</taxon>
        <taxon>Mycobacteriales</taxon>
        <taxon>Nocardiaceae</taxon>
        <taxon>Nocardia</taxon>
    </lineage>
</organism>
<sequence length="323" mass="33728">MILTVTMNPAYDMTYRVEELERGRAHRVRSVEQRIGGKGINVTRVLNQLGKYARATGFADHAFAAAAELELPVDFVHALPWVRRTVVISESGSGTATALWEPGARITNPHAAEQLAVRVAGLLPDISGLVIAGSLPGGIDPELPAQIARSALDHGVPTICDLDGEAMRLAARLPGVVLTPNRGELRRLTDSDPQTPAEVVESVRPLIADGVLAVLAKRGAEGMVAVTAEGAWTAALPEPLAGNPTGAGDSATAAVIAALSTRAVPDWPAILTDAVATSAAAVVIPVAGEIDRRLRSHLAPTVRVEQISAEDGREIAEAVQPQA</sequence>
<evidence type="ECO:0000256" key="3">
    <source>
        <dbReference type="ARBA" id="ARBA00022741"/>
    </source>
</evidence>
<dbReference type="RefSeq" id="WP_130918052.1">
    <property type="nucleotide sequence ID" value="NZ_JADLPI010000001.1"/>
</dbReference>
<evidence type="ECO:0000259" key="7">
    <source>
        <dbReference type="Pfam" id="PF00294"/>
    </source>
</evidence>
<dbReference type="EMBL" id="LR215973">
    <property type="protein sequence ID" value="VFB00059.1"/>
    <property type="molecule type" value="Genomic_DNA"/>
</dbReference>
<keyword evidence="5" id="KW-0067">ATP-binding</keyword>
<dbReference type="GO" id="GO:0005829">
    <property type="term" value="C:cytosol"/>
    <property type="evidence" value="ECO:0007669"/>
    <property type="project" value="TreeGrafter"/>
</dbReference>
<comment type="similarity">
    <text evidence="1">Belongs to the carbohydrate kinase PfkB family.</text>
</comment>
<dbReference type="NCBIfam" id="TIGR03168">
    <property type="entry name" value="1-PFK"/>
    <property type="match status" value="1"/>
</dbReference>
<evidence type="ECO:0000313" key="9">
    <source>
        <dbReference type="Proteomes" id="UP000290439"/>
    </source>
</evidence>
<evidence type="ECO:0000313" key="8">
    <source>
        <dbReference type="EMBL" id="VFB00059.1"/>
    </source>
</evidence>
<dbReference type="EC" id="2.7.1.144" evidence="8"/>
<dbReference type="InterPro" id="IPR029056">
    <property type="entry name" value="Ribokinase-like"/>
</dbReference>
<dbReference type="AlphaFoldDB" id="A0A4U8WDX1"/>
<keyword evidence="2 6" id="KW-0808">Transferase</keyword>
<reference evidence="8 9" key="1">
    <citation type="submission" date="2019-02" db="EMBL/GenBank/DDBJ databases">
        <authorList>
            <consortium name="Pathogen Informatics"/>
        </authorList>
    </citation>
    <scope>NUCLEOTIDE SEQUENCE [LARGE SCALE GENOMIC DNA]</scope>
    <source>
        <strain evidence="8 9">3012STDY6756504</strain>
    </source>
</reference>
<protein>
    <submittedName>
        <fullName evidence="8">Tagatose-6-phosphate kinase</fullName>
        <ecNumber evidence="8">2.7.1.144</ecNumber>
    </submittedName>
</protein>
<keyword evidence="3" id="KW-0547">Nucleotide-binding</keyword>
<evidence type="ECO:0000256" key="4">
    <source>
        <dbReference type="ARBA" id="ARBA00022777"/>
    </source>
</evidence>